<sequence length="167" mass="18345">MSHDFANNQGTSNIFAHPLDFEADGGEIIFSLPNGMQGYMIVDAAGSRWLAVTGLGPDGNHLWVMEVRPVRLHARGRLHALTGPRRRTYRDACSVMNLREAVALAALVCGCTRHQQAKAQAQAQEPASVPVPVQEQEPEPVPGRITCRIDGSRLETTLSRWAGRPRR</sequence>
<dbReference type="AlphaFoldDB" id="A0A1I2ISC8"/>
<organism evidence="2 3">
    <name type="scientific">Nannocystis exedens</name>
    <dbReference type="NCBI Taxonomy" id="54"/>
    <lineage>
        <taxon>Bacteria</taxon>
        <taxon>Pseudomonadati</taxon>
        <taxon>Myxococcota</taxon>
        <taxon>Polyangia</taxon>
        <taxon>Nannocystales</taxon>
        <taxon>Nannocystaceae</taxon>
        <taxon>Nannocystis</taxon>
    </lineage>
</organism>
<protein>
    <submittedName>
        <fullName evidence="2">Uncharacterized protein</fullName>
    </submittedName>
</protein>
<keyword evidence="3" id="KW-1185">Reference proteome</keyword>
<accession>A0A1I2ISC8</accession>
<feature type="compositionally biased region" description="Low complexity" evidence="1">
    <location>
        <begin position="122"/>
        <end position="135"/>
    </location>
</feature>
<name>A0A1I2ISC8_9BACT</name>
<dbReference type="Proteomes" id="UP000199400">
    <property type="component" value="Unassembled WGS sequence"/>
</dbReference>
<dbReference type="EMBL" id="FOMX01000081">
    <property type="protein sequence ID" value="SFF45215.1"/>
    <property type="molecule type" value="Genomic_DNA"/>
</dbReference>
<proteinExistence type="predicted"/>
<reference evidence="3" key="1">
    <citation type="submission" date="2016-10" db="EMBL/GenBank/DDBJ databases">
        <authorList>
            <person name="Varghese N."/>
            <person name="Submissions S."/>
        </authorList>
    </citation>
    <scope>NUCLEOTIDE SEQUENCE [LARGE SCALE GENOMIC DNA]</scope>
    <source>
        <strain evidence="3">ATCC 25963</strain>
    </source>
</reference>
<dbReference type="STRING" id="54.SAMN02745121_08948"/>
<feature type="region of interest" description="Disordered" evidence="1">
    <location>
        <begin position="122"/>
        <end position="146"/>
    </location>
</feature>
<evidence type="ECO:0000313" key="2">
    <source>
        <dbReference type="EMBL" id="SFF45215.1"/>
    </source>
</evidence>
<gene>
    <name evidence="2" type="ORF">SAMN02745121_08948</name>
</gene>
<dbReference type="RefSeq" id="WP_096327673.1">
    <property type="nucleotide sequence ID" value="NZ_FOMX01000081.1"/>
</dbReference>
<evidence type="ECO:0000313" key="3">
    <source>
        <dbReference type="Proteomes" id="UP000199400"/>
    </source>
</evidence>
<evidence type="ECO:0000256" key="1">
    <source>
        <dbReference type="SAM" id="MobiDB-lite"/>
    </source>
</evidence>